<reference evidence="10 11" key="1">
    <citation type="submission" date="2016-10" db="EMBL/GenBank/DDBJ databases">
        <authorList>
            <person name="de Groot N.N."/>
        </authorList>
    </citation>
    <scope>NUCLEOTIDE SEQUENCE [LARGE SCALE GENOMIC DNA]</scope>
    <source>
        <strain evidence="10 11">DSM 12272</strain>
    </source>
</reference>
<feature type="domain" description="ABC transmembrane type-2" evidence="9">
    <location>
        <begin position="139"/>
        <end position="373"/>
    </location>
</feature>
<sequence>MILNIIKKEILQNLRDKKAMFWMIFFPIIMIFILGNALSSVIGESSTAVPKTKIVYTIEKETDDTKKLENFFNDSKEELNMDFIKNDDKESVLNDIKRGKFDCYLDIENAENITVYSNDIKTFNAALVTNLLEIYGEKNNALSSIANENPQGLQFVDVDSKPDFIKIRSLDKLEKPTALDYYSVTMLTMIILYATLTGAMTILGERVRRTMPRIACSPINRGTLFFGKLIGAFVIVTIQVGILFLFTKYVFRANWGSDLLPIIGILLTQILMAISLGMGLSRLFNNPNLISVFSNLIIILLNFLGGAYIPLEIFGPNNILISISNISPLKWTNESIFKIIYGQDYSLVAMAIFVNLAVALVFMVLPLVFRRRGEV</sequence>
<evidence type="ECO:0000256" key="1">
    <source>
        <dbReference type="ARBA" id="ARBA00004651"/>
    </source>
</evidence>
<dbReference type="OrthoDB" id="1864035at2"/>
<dbReference type="Proteomes" id="UP000198597">
    <property type="component" value="Unassembled WGS sequence"/>
</dbReference>
<comment type="subcellular location">
    <subcellularLocation>
        <location evidence="1">Cell membrane</location>
        <topology evidence="1">Multi-pass membrane protein</topology>
    </subcellularLocation>
</comment>
<dbReference type="GO" id="GO:0140359">
    <property type="term" value="F:ABC-type transporter activity"/>
    <property type="evidence" value="ECO:0007669"/>
    <property type="project" value="InterPro"/>
</dbReference>
<keyword evidence="7 8" id="KW-0472">Membrane</keyword>
<accession>A0A1H0L8F0</accession>
<evidence type="ECO:0000313" key="10">
    <source>
        <dbReference type="EMBL" id="SDO64220.1"/>
    </source>
</evidence>
<dbReference type="Pfam" id="PF12698">
    <property type="entry name" value="ABC2_membrane_3"/>
    <property type="match status" value="1"/>
</dbReference>
<gene>
    <name evidence="10" type="ORF">SAMN04488529_10118</name>
</gene>
<dbReference type="GO" id="GO:0005886">
    <property type="term" value="C:plasma membrane"/>
    <property type="evidence" value="ECO:0007669"/>
    <property type="project" value="UniProtKB-SubCell"/>
</dbReference>
<dbReference type="PANTHER" id="PTHR30294">
    <property type="entry name" value="MEMBRANE COMPONENT OF ABC TRANSPORTER YHHJ-RELATED"/>
    <property type="match status" value="1"/>
</dbReference>
<dbReference type="InterPro" id="IPR051449">
    <property type="entry name" value="ABC-2_transporter_component"/>
</dbReference>
<feature type="transmembrane region" description="Helical" evidence="8">
    <location>
        <begin position="21"/>
        <end position="42"/>
    </location>
</feature>
<keyword evidence="3" id="KW-0813">Transport</keyword>
<dbReference type="STRING" id="94869.SAMN04488529_10118"/>
<keyword evidence="4" id="KW-1003">Cell membrane</keyword>
<organism evidence="10 11">
    <name type="scientific">Clostridium gasigenes</name>
    <dbReference type="NCBI Taxonomy" id="94869"/>
    <lineage>
        <taxon>Bacteria</taxon>
        <taxon>Bacillati</taxon>
        <taxon>Bacillota</taxon>
        <taxon>Clostridia</taxon>
        <taxon>Eubacteriales</taxon>
        <taxon>Clostridiaceae</taxon>
        <taxon>Clostridium</taxon>
    </lineage>
</organism>
<evidence type="ECO:0000256" key="4">
    <source>
        <dbReference type="ARBA" id="ARBA00022475"/>
    </source>
</evidence>
<feature type="transmembrane region" description="Helical" evidence="8">
    <location>
        <begin position="292"/>
        <end position="311"/>
    </location>
</feature>
<comment type="similarity">
    <text evidence="2">Belongs to the ABC-2 integral membrane protein family.</text>
</comment>
<name>A0A1H0L8F0_9CLOT</name>
<evidence type="ECO:0000256" key="2">
    <source>
        <dbReference type="ARBA" id="ARBA00007783"/>
    </source>
</evidence>
<dbReference type="AlphaFoldDB" id="A0A1H0L8F0"/>
<protein>
    <submittedName>
        <fullName evidence="10">ABC-2 type transport system permease protein</fullName>
    </submittedName>
</protein>
<dbReference type="InterPro" id="IPR013525">
    <property type="entry name" value="ABC2_TM"/>
</dbReference>
<evidence type="ECO:0000256" key="3">
    <source>
        <dbReference type="ARBA" id="ARBA00022448"/>
    </source>
</evidence>
<evidence type="ECO:0000256" key="6">
    <source>
        <dbReference type="ARBA" id="ARBA00022989"/>
    </source>
</evidence>
<dbReference type="PROSITE" id="PS51012">
    <property type="entry name" value="ABC_TM2"/>
    <property type="match status" value="1"/>
</dbReference>
<keyword evidence="5 8" id="KW-0812">Transmembrane</keyword>
<feature type="transmembrane region" description="Helical" evidence="8">
    <location>
        <begin position="347"/>
        <end position="369"/>
    </location>
</feature>
<evidence type="ECO:0000256" key="5">
    <source>
        <dbReference type="ARBA" id="ARBA00022692"/>
    </source>
</evidence>
<evidence type="ECO:0000313" key="11">
    <source>
        <dbReference type="Proteomes" id="UP000198597"/>
    </source>
</evidence>
<keyword evidence="6 8" id="KW-1133">Transmembrane helix</keyword>
<feature type="transmembrane region" description="Helical" evidence="8">
    <location>
        <begin position="181"/>
        <end position="203"/>
    </location>
</feature>
<dbReference type="RefSeq" id="WP_089964639.1">
    <property type="nucleotide sequence ID" value="NZ_FNJM01000001.1"/>
</dbReference>
<feature type="transmembrane region" description="Helical" evidence="8">
    <location>
        <begin position="259"/>
        <end position="280"/>
    </location>
</feature>
<dbReference type="EMBL" id="FNJM01000001">
    <property type="protein sequence ID" value="SDO64220.1"/>
    <property type="molecule type" value="Genomic_DNA"/>
</dbReference>
<dbReference type="PANTHER" id="PTHR30294:SF48">
    <property type="entry name" value="LINEARMYCIN RESISTANCE PERMEASE PROTEIN LNRM"/>
    <property type="match status" value="1"/>
</dbReference>
<evidence type="ECO:0000256" key="8">
    <source>
        <dbReference type="SAM" id="Phobius"/>
    </source>
</evidence>
<dbReference type="InterPro" id="IPR047817">
    <property type="entry name" value="ABC2_TM_bact-type"/>
</dbReference>
<keyword evidence="11" id="KW-1185">Reference proteome</keyword>
<evidence type="ECO:0000259" key="9">
    <source>
        <dbReference type="PROSITE" id="PS51012"/>
    </source>
</evidence>
<proteinExistence type="inferred from homology"/>
<evidence type="ECO:0000256" key="7">
    <source>
        <dbReference type="ARBA" id="ARBA00023136"/>
    </source>
</evidence>
<dbReference type="NCBIfam" id="NF038293">
    <property type="entry name" value="permease_SagG"/>
    <property type="match status" value="1"/>
</dbReference>
<feature type="transmembrane region" description="Helical" evidence="8">
    <location>
        <begin position="224"/>
        <end position="247"/>
    </location>
</feature>